<proteinExistence type="predicted"/>
<name>A0A3M7T1A8_BRAPC</name>
<sequence>MCQATTCQRCYRPTWVGCGMHVESVLAHVPHHMRCRLNNKEFTNSLRDQLKERFKEDPDKTLGYYQKKYSHVMLDIKRELLKFVPKNSTFASCWKKVSDSLKMDKASKKP</sequence>
<accession>A0A3M7T1A8</accession>
<keyword evidence="2" id="KW-1185">Reference proteome</keyword>
<evidence type="ECO:0000313" key="1">
    <source>
        <dbReference type="EMBL" id="RNA41772.1"/>
    </source>
</evidence>
<dbReference type="OrthoDB" id="88410at2759"/>
<organism evidence="1 2">
    <name type="scientific">Brachionus plicatilis</name>
    <name type="common">Marine rotifer</name>
    <name type="synonym">Brachionus muelleri</name>
    <dbReference type="NCBI Taxonomy" id="10195"/>
    <lineage>
        <taxon>Eukaryota</taxon>
        <taxon>Metazoa</taxon>
        <taxon>Spiralia</taxon>
        <taxon>Gnathifera</taxon>
        <taxon>Rotifera</taxon>
        <taxon>Eurotatoria</taxon>
        <taxon>Monogononta</taxon>
        <taxon>Pseudotrocha</taxon>
        <taxon>Ploima</taxon>
        <taxon>Brachionidae</taxon>
        <taxon>Brachionus</taxon>
    </lineage>
</organism>
<dbReference type="AlphaFoldDB" id="A0A3M7T1A8"/>
<reference evidence="1 2" key="1">
    <citation type="journal article" date="2018" name="Sci. Rep.">
        <title>Genomic signatures of local adaptation to the degree of environmental predictability in rotifers.</title>
        <authorList>
            <person name="Franch-Gras L."/>
            <person name="Hahn C."/>
            <person name="Garcia-Roger E.M."/>
            <person name="Carmona M.J."/>
            <person name="Serra M."/>
            <person name="Gomez A."/>
        </authorList>
    </citation>
    <scope>NUCLEOTIDE SEQUENCE [LARGE SCALE GENOMIC DNA]</scope>
    <source>
        <strain evidence="1">HYR1</strain>
    </source>
</reference>
<evidence type="ECO:0000313" key="2">
    <source>
        <dbReference type="Proteomes" id="UP000276133"/>
    </source>
</evidence>
<gene>
    <name evidence="1" type="ORF">BpHYR1_053269</name>
</gene>
<dbReference type="EMBL" id="REGN01000461">
    <property type="protein sequence ID" value="RNA41772.1"/>
    <property type="molecule type" value="Genomic_DNA"/>
</dbReference>
<dbReference type="Proteomes" id="UP000276133">
    <property type="component" value="Unassembled WGS sequence"/>
</dbReference>
<comment type="caution">
    <text evidence="1">The sequence shown here is derived from an EMBL/GenBank/DDBJ whole genome shotgun (WGS) entry which is preliminary data.</text>
</comment>
<protein>
    <submittedName>
        <fullName evidence="1">Uncharacterized protein</fullName>
    </submittedName>
</protein>